<dbReference type="InterPro" id="IPR029045">
    <property type="entry name" value="ClpP/crotonase-like_dom_sf"/>
</dbReference>
<evidence type="ECO:0000313" key="4">
    <source>
        <dbReference type="EMBL" id="DAF64495.1"/>
    </source>
</evidence>
<dbReference type="SUPFAM" id="SSF52096">
    <property type="entry name" value="ClpP/crotonase"/>
    <property type="match status" value="1"/>
</dbReference>
<name>A0A8S5TMY7_9CAUD</name>
<dbReference type="EMBL" id="BK032862">
    <property type="protein sequence ID" value="DAF64495.1"/>
    <property type="molecule type" value="Genomic_DNA"/>
</dbReference>
<dbReference type="PANTHER" id="PTHR10381">
    <property type="entry name" value="ATP-DEPENDENT CLP PROTEASE PROTEOLYTIC SUBUNIT"/>
    <property type="match status" value="1"/>
</dbReference>
<dbReference type="GO" id="GO:0051117">
    <property type="term" value="F:ATPase binding"/>
    <property type="evidence" value="ECO:0007669"/>
    <property type="project" value="TreeGrafter"/>
</dbReference>
<evidence type="ECO:0000256" key="1">
    <source>
        <dbReference type="ARBA" id="ARBA00007039"/>
    </source>
</evidence>
<keyword evidence="4" id="KW-0645">Protease</keyword>
<dbReference type="NCBIfam" id="NF045542">
    <property type="entry name" value="Clp_rel_HeadMat"/>
    <property type="match status" value="1"/>
</dbReference>
<organism evidence="4">
    <name type="scientific">Myoviridae sp. ctu6J18</name>
    <dbReference type="NCBI Taxonomy" id="2827714"/>
    <lineage>
        <taxon>Viruses</taxon>
        <taxon>Duplodnaviria</taxon>
        <taxon>Heunggongvirae</taxon>
        <taxon>Uroviricota</taxon>
        <taxon>Caudoviricetes</taxon>
    </lineage>
</organism>
<dbReference type="InterPro" id="IPR023562">
    <property type="entry name" value="ClpP/TepA"/>
</dbReference>
<evidence type="ECO:0000256" key="2">
    <source>
        <dbReference type="ARBA" id="ARBA00022490"/>
    </source>
</evidence>
<dbReference type="Gene3D" id="3.90.226.10">
    <property type="entry name" value="2-enoyl-CoA Hydratase, Chain A, domain 1"/>
    <property type="match status" value="1"/>
</dbReference>
<dbReference type="InterPro" id="IPR001907">
    <property type="entry name" value="ClpP"/>
</dbReference>
<dbReference type="GO" id="GO:0004252">
    <property type="term" value="F:serine-type endopeptidase activity"/>
    <property type="evidence" value="ECO:0007669"/>
    <property type="project" value="InterPro"/>
</dbReference>
<reference evidence="4" key="1">
    <citation type="journal article" date="2021" name="Proc. Natl. Acad. Sci. U.S.A.">
        <title>A Catalog of Tens of Thousands of Viruses from Human Metagenomes Reveals Hidden Associations with Chronic Diseases.</title>
        <authorList>
            <person name="Tisza M.J."/>
            <person name="Buck C.B."/>
        </authorList>
    </citation>
    <scope>NUCLEOTIDE SEQUENCE</scope>
    <source>
        <strain evidence="4">Ctu6J18</strain>
    </source>
</reference>
<protein>
    <submittedName>
        <fullName evidence="4">ATP dependent Clp protease</fullName>
    </submittedName>
</protein>
<comment type="similarity">
    <text evidence="1">Belongs to the peptidase S14 family.</text>
</comment>
<dbReference type="Pfam" id="PF00574">
    <property type="entry name" value="CLP_protease"/>
    <property type="match status" value="1"/>
</dbReference>
<dbReference type="PANTHER" id="PTHR10381:SF70">
    <property type="entry name" value="ATP-DEPENDENT CLP PROTEASE PROTEOLYTIC SUBUNIT"/>
    <property type="match status" value="1"/>
</dbReference>
<keyword evidence="2" id="KW-0963">Cytoplasm</keyword>
<keyword evidence="3" id="KW-0378">Hydrolase</keyword>
<dbReference type="PRINTS" id="PR00127">
    <property type="entry name" value="CLPPROTEASEP"/>
</dbReference>
<accession>A0A8S5TMY7</accession>
<dbReference type="GO" id="GO:0006515">
    <property type="term" value="P:protein quality control for misfolded or incompletely synthesized proteins"/>
    <property type="evidence" value="ECO:0007669"/>
    <property type="project" value="TreeGrafter"/>
</dbReference>
<proteinExistence type="inferred from homology"/>
<dbReference type="GO" id="GO:0009368">
    <property type="term" value="C:endopeptidase Clp complex"/>
    <property type="evidence" value="ECO:0007669"/>
    <property type="project" value="TreeGrafter"/>
</dbReference>
<sequence>MAKKMNFTRRNRAKRTIENVGFMQIKDAAAGGVELYIYGDIVSSAWDKWTSEDTCPQDITDFLNGIDNNAELTVYFNSCGGDVFAGIGIYNILKRHKGHITGIVDGIAASIASVILMACDDIVVSTGAQIMIHKPLTMAWGNADDFAAVISQLDSCQQMITDIYMTKAKEGVTADQLEELINAETWMSESEASECRASDYFNIKVDESAEAVAACVGYMIDRFKHAPAGMKTETAEDIEARQQQADETEEILGDLYMYGI</sequence>
<evidence type="ECO:0000256" key="3">
    <source>
        <dbReference type="ARBA" id="ARBA00022801"/>
    </source>
</evidence>
<dbReference type="CDD" id="cd07016">
    <property type="entry name" value="S14_ClpP_1"/>
    <property type="match status" value="1"/>
</dbReference>
<dbReference type="GO" id="GO:0004176">
    <property type="term" value="F:ATP-dependent peptidase activity"/>
    <property type="evidence" value="ECO:0007669"/>
    <property type="project" value="InterPro"/>
</dbReference>